<dbReference type="InterPro" id="IPR011042">
    <property type="entry name" value="6-blade_b-propeller_TolB-like"/>
</dbReference>
<organism evidence="10 11">
    <name type="scientific">Pinctada imbricata</name>
    <name type="common">Atlantic pearl-oyster</name>
    <name type="synonym">Pinctada martensii</name>
    <dbReference type="NCBI Taxonomy" id="66713"/>
    <lineage>
        <taxon>Eukaryota</taxon>
        <taxon>Metazoa</taxon>
        <taxon>Spiralia</taxon>
        <taxon>Lophotrochozoa</taxon>
        <taxon>Mollusca</taxon>
        <taxon>Bivalvia</taxon>
        <taxon>Autobranchia</taxon>
        <taxon>Pteriomorphia</taxon>
        <taxon>Pterioida</taxon>
        <taxon>Pterioidea</taxon>
        <taxon>Pteriidae</taxon>
        <taxon>Pinctada</taxon>
    </lineage>
</organism>
<proteinExistence type="inferred from homology"/>
<evidence type="ECO:0000256" key="5">
    <source>
        <dbReference type="ARBA" id="ARBA00023157"/>
    </source>
</evidence>
<comment type="similarity">
    <text evidence="2">Belongs to the HHIP family.</text>
</comment>
<feature type="domain" description="Folate receptor-like" evidence="8">
    <location>
        <begin position="33"/>
        <end position="135"/>
    </location>
</feature>
<dbReference type="Pfam" id="PF03024">
    <property type="entry name" value="Folate_rec"/>
    <property type="match status" value="1"/>
</dbReference>
<gene>
    <name evidence="10" type="ORF">FSP39_003137</name>
</gene>
<dbReference type="PANTHER" id="PTHR19328">
    <property type="entry name" value="HEDGEHOG-INTERACTING PROTEIN"/>
    <property type="match status" value="1"/>
</dbReference>
<reference evidence="10" key="1">
    <citation type="submission" date="2019-08" db="EMBL/GenBank/DDBJ databases">
        <title>The improved chromosome-level genome for the pearl oyster Pinctada fucata martensii using PacBio sequencing and Hi-C.</title>
        <authorList>
            <person name="Zheng Z."/>
        </authorList>
    </citation>
    <scope>NUCLEOTIDE SEQUENCE</scope>
    <source>
        <strain evidence="10">ZZ-2019</strain>
        <tissue evidence="10">Adductor muscle</tissue>
    </source>
</reference>
<evidence type="ECO:0000256" key="1">
    <source>
        <dbReference type="ARBA" id="ARBA00004613"/>
    </source>
</evidence>
<accession>A0AA88Y1Y2</accession>
<name>A0AA88Y1Y2_PINIB</name>
<dbReference type="GO" id="GO:0005576">
    <property type="term" value="C:extracellular region"/>
    <property type="evidence" value="ECO:0007669"/>
    <property type="project" value="UniProtKB-SubCell"/>
</dbReference>
<feature type="signal peptide" evidence="7">
    <location>
        <begin position="1"/>
        <end position="19"/>
    </location>
</feature>
<dbReference type="Gene3D" id="2.120.10.30">
    <property type="entry name" value="TolB, C-terminal domain"/>
    <property type="match status" value="1"/>
</dbReference>
<protein>
    <recommendedName>
        <fullName evidence="12">HHIP-like protein 2</fullName>
    </recommendedName>
</protein>
<evidence type="ECO:0000256" key="3">
    <source>
        <dbReference type="ARBA" id="ARBA00022525"/>
    </source>
</evidence>
<dbReference type="EMBL" id="VSWD01000009">
    <property type="protein sequence ID" value="KAK3092465.1"/>
    <property type="molecule type" value="Genomic_DNA"/>
</dbReference>
<evidence type="ECO:0000256" key="4">
    <source>
        <dbReference type="ARBA" id="ARBA00022729"/>
    </source>
</evidence>
<keyword evidence="3" id="KW-0964">Secreted</keyword>
<dbReference type="InterPro" id="IPR012938">
    <property type="entry name" value="Glc/Sorbosone_DH"/>
</dbReference>
<evidence type="ECO:0000259" key="8">
    <source>
        <dbReference type="Pfam" id="PF03024"/>
    </source>
</evidence>
<dbReference type="Proteomes" id="UP001186944">
    <property type="component" value="Unassembled WGS sequence"/>
</dbReference>
<dbReference type="InterPro" id="IPR018143">
    <property type="entry name" value="Folate_rcpt-like"/>
</dbReference>
<evidence type="ECO:0000313" key="11">
    <source>
        <dbReference type="Proteomes" id="UP001186944"/>
    </source>
</evidence>
<dbReference type="PANTHER" id="PTHR19328:SF75">
    <property type="entry name" value="ALDOSE SUGAR DEHYDROGENASE YLII"/>
    <property type="match status" value="1"/>
</dbReference>
<feature type="chain" id="PRO_5041742964" description="HHIP-like protein 2" evidence="7">
    <location>
        <begin position="20"/>
        <end position="637"/>
    </location>
</feature>
<keyword evidence="4 7" id="KW-0732">Signal</keyword>
<evidence type="ECO:0000259" key="9">
    <source>
        <dbReference type="Pfam" id="PF07995"/>
    </source>
</evidence>
<evidence type="ECO:0000256" key="6">
    <source>
        <dbReference type="ARBA" id="ARBA00023180"/>
    </source>
</evidence>
<dbReference type="InterPro" id="IPR011041">
    <property type="entry name" value="Quinoprot_gluc/sorb_DH_b-prop"/>
</dbReference>
<evidence type="ECO:0008006" key="12">
    <source>
        <dbReference type="Google" id="ProtNLM"/>
    </source>
</evidence>
<dbReference type="AlphaFoldDB" id="A0AA88Y1Y2"/>
<evidence type="ECO:0000256" key="2">
    <source>
        <dbReference type="ARBA" id="ARBA00010658"/>
    </source>
</evidence>
<evidence type="ECO:0000313" key="10">
    <source>
        <dbReference type="EMBL" id="KAK3092465.1"/>
    </source>
</evidence>
<evidence type="ECO:0000256" key="7">
    <source>
        <dbReference type="SAM" id="SignalP"/>
    </source>
</evidence>
<comment type="subcellular location">
    <subcellularLocation>
        <location evidence="1">Secreted</location>
    </subcellularLocation>
</comment>
<keyword evidence="5" id="KW-1015">Disulfide bond</keyword>
<keyword evidence="11" id="KW-1185">Reference proteome</keyword>
<keyword evidence="6" id="KW-0325">Glycoprotein</keyword>
<feature type="domain" description="Glucose/Sorbosone dehydrogenase" evidence="9">
    <location>
        <begin position="203"/>
        <end position="510"/>
    </location>
</feature>
<comment type="caution">
    <text evidence="10">The sequence shown here is derived from an EMBL/GenBank/DDBJ whole genome shotgun (WGS) entry which is preliminary data.</text>
</comment>
<dbReference type="Pfam" id="PF07995">
    <property type="entry name" value="GSDH"/>
    <property type="match status" value="1"/>
</dbReference>
<sequence length="637" mass="72016">MKMRKRILLLFCFYLQCNGHPQCLDFRAPFHAESTLTFCPDYQDFGCCTKRKDDELLFEYNRIKSQVSVSLWNKCGSYVKEFLCQKCSPYAAHIYDAETTLKPKNFPGLCNSYCRRFHSTCRDIIPYIANDDTELIQISQLGESAFCQHVQLIDVDYCYPDLKTNALLNNRINLVQVTKEGCLCVEKIADGLRNPVFARHAGDNSGRLFVGEVSGKIYVYYLNGTREREPFLNIKSATVNSNHRGDERGLLGLAFHPNFTSNGRLFIYYSTHAHQQGDHLIDDIDHKIRISEFTISPDNKNKADRASERVVIEVQEPFWNHNGGEILFGDDGFLYLFIGDGGAAGDPRGYSQNTSSLLGKVLRIDVNVDTTKYAYGIPSDNPFLRRRDFRPEIYAYGVRNIWRCGKDRGDPITGEGKGRILCGDVGQSAFEEIDILKKGVNYGWNLKEGYSCFKNDFCDNIPLEELPIHSYPHTVGKSITGGHFYRGCHSPNLNGYYIYGDYMNGKLFRLLENPVTKMWDSKEINMCGDDMCTPPLTNTYAVPHIMSFGEDEYGEIYMLSTSNASSAAPTGSMYRLVDPVRRGNPESCKSANNQPIVFQNVSGDKVFDGVNGRATTRRPGMSAFVVSVVVITLMIWV</sequence>
<dbReference type="SUPFAM" id="SSF50952">
    <property type="entry name" value="Soluble quinoprotein glucose dehydrogenase"/>
    <property type="match status" value="1"/>
</dbReference>